<evidence type="ECO:0000256" key="1">
    <source>
        <dbReference type="SAM" id="MobiDB-lite"/>
    </source>
</evidence>
<evidence type="ECO:0000313" key="3">
    <source>
        <dbReference type="EMBL" id="QFQ92645.1"/>
    </source>
</evidence>
<dbReference type="RefSeq" id="WP_054718829.1">
    <property type="nucleotide sequence ID" value="NZ_CP045068.1"/>
</dbReference>
<name>A0A5P8JTR4_9LACO</name>
<sequence length="137" mass="14952">MKKSIVLFLGIFLGSILVGCSSSATGGPSDGVTDPSDAKWKLTFFKGPMNSGAKQGDIFEFNDGEGIVERDGETMAFFSYDIDDDTIEIDFDEEDDQAPDQYRYSYTGDFDSKEGTSNLHLSADEDNDGPTMAIMPE</sequence>
<reference evidence="3 4" key="1">
    <citation type="submission" date="2019-10" db="EMBL/GenBank/DDBJ databases">
        <title>Genome sequencing of Lactobacillus manihotivorans.</title>
        <authorList>
            <person name="Kim K."/>
        </authorList>
    </citation>
    <scope>NUCLEOTIDE SEQUENCE [LARGE SCALE GENOMIC DNA]</scope>
    <source>
        <strain evidence="3 4">LM010</strain>
    </source>
</reference>
<dbReference type="EMBL" id="CP045068">
    <property type="protein sequence ID" value="QFQ92645.1"/>
    <property type="molecule type" value="Genomic_DNA"/>
</dbReference>
<protein>
    <submittedName>
        <fullName evidence="3">Uncharacterized protein</fullName>
    </submittedName>
</protein>
<proteinExistence type="predicted"/>
<feature type="chain" id="PRO_5024423222" evidence="2">
    <location>
        <begin position="25"/>
        <end position="137"/>
    </location>
</feature>
<dbReference type="AlphaFoldDB" id="A0A5P8JTR4"/>
<accession>A0A5P8JTR4</accession>
<keyword evidence="2" id="KW-0732">Signal</keyword>
<dbReference type="PROSITE" id="PS51257">
    <property type="entry name" value="PROKAR_LIPOPROTEIN"/>
    <property type="match status" value="1"/>
</dbReference>
<evidence type="ECO:0000313" key="4">
    <source>
        <dbReference type="Proteomes" id="UP000388452"/>
    </source>
</evidence>
<gene>
    <name evidence="3" type="ORF">LM010_15150</name>
</gene>
<evidence type="ECO:0000256" key="2">
    <source>
        <dbReference type="SAM" id="SignalP"/>
    </source>
</evidence>
<organism evidence="3 4">
    <name type="scientific">Lacticaseibacillus manihotivorans</name>
    <dbReference type="NCBI Taxonomy" id="88233"/>
    <lineage>
        <taxon>Bacteria</taxon>
        <taxon>Bacillati</taxon>
        <taxon>Bacillota</taxon>
        <taxon>Bacilli</taxon>
        <taxon>Lactobacillales</taxon>
        <taxon>Lactobacillaceae</taxon>
        <taxon>Lacticaseibacillus</taxon>
    </lineage>
</organism>
<feature type="region of interest" description="Disordered" evidence="1">
    <location>
        <begin position="107"/>
        <end position="137"/>
    </location>
</feature>
<feature type="signal peptide" evidence="2">
    <location>
        <begin position="1"/>
        <end position="24"/>
    </location>
</feature>
<dbReference type="Proteomes" id="UP000388452">
    <property type="component" value="Chromosome"/>
</dbReference>